<organism evidence="3 4">
    <name type="scientific">Cetraspora pellucida</name>
    <dbReference type="NCBI Taxonomy" id="1433469"/>
    <lineage>
        <taxon>Eukaryota</taxon>
        <taxon>Fungi</taxon>
        <taxon>Fungi incertae sedis</taxon>
        <taxon>Mucoromycota</taxon>
        <taxon>Glomeromycotina</taxon>
        <taxon>Glomeromycetes</taxon>
        <taxon>Diversisporales</taxon>
        <taxon>Gigasporaceae</taxon>
        <taxon>Cetraspora</taxon>
    </lineage>
</organism>
<feature type="transmembrane region" description="Helical" evidence="2">
    <location>
        <begin position="6"/>
        <end position="26"/>
    </location>
</feature>
<reference evidence="3" key="1">
    <citation type="submission" date="2021-06" db="EMBL/GenBank/DDBJ databases">
        <authorList>
            <person name="Kallberg Y."/>
            <person name="Tangrot J."/>
            <person name="Rosling A."/>
        </authorList>
    </citation>
    <scope>NUCLEOTIDE SEQUENCE</scope>
    <source>
        <strain evidence="3">FL966</strain>
    </source>
</reference>
<proteinExistence type="predicted"/>
<dbReference type="EMBL" id="CAJVQA010000328">
    <property type="protein sequence ID" value="CAG8469164.1"/>
    <property type="molecule type" value="Genomic_DNA"/>
</dbReference>
<keyword evidence="2" id="KW-1133">Transmembrane helix</keyword>
<feature type="compositionally biased region" description="Polar residues" evidence="1">
    <location>
        <begin position="72"/>
        <end position="81"/>
    </location>
</feature>
<name>A0A9N8VWV4_9GLOM</name>
<keyword evidence="2" id="KW-0812">Transmembrane</keyword>
<evidence type="ECO:0000313" key="4">
    <source>
        <dbReference type="Proteomes" id="UP000789759"/>
    </source>
</evidence>
<keyword evidence="4" id="KW-1185">Reference proteome</keyword>
<keyword evidence="2" id="KW-0472">Membrane</keyword>
<accession>A0A9N8VWV4</accession>
<evidence type="ECO:0000313" key="3">
    <source>
        <dbReference type="EMBL" id="CAG8469164.1"/>
    </source>
</evidence>
<protein>
    <submittedName>
        <fullName evidence="3">4978_t:CDS:1</fullName>
    </submittedName>
</protein>
<sequence length="88" mass="10004">MINLRKYQSIIVGSIFGVGIGLYAWLPMMEQYKREGIFEQLMLQKSDKTNNNTKKDTPMKDVDADNPKLMMVQSSKGSGLDSNELRSE</sequence>
<dbReference type="OrthoDB" id="10495679at2759"/>
<feature type="region of interest" description="Disordered" evidence="1">
    <location>
        <begin position="46"/>
        <end position="88"/>
    </location>
</feature>
<evidence type="ECO:0000256" key="2">
    <source>
        <dbReference type="SAM" id="Phobius"/>
    </source>
</evidence>
<feature type="compositionally biased region" description="Basic and acidic residues" evidence="1">
    <location>
        <begin position="46"/>
        <end position="66"/>
    </location>
</feature>
<gene>
    <name evidence="3" type="ORF">CPELLU_LOCUS989</name>
</gene>
<comment type="caution">
    <text evidence="3">The sequence shown here is derived from an EMBL/GenBank/DDBJ whole genome shotgun (WGS) entry which is preliminary data.</text>
</comment>
<evidence type="ECO:0000256" key="1">
    <source>
        <dbReference type="SAM" id="MobiDB-lite"/>
    </source>
</evidence>
<dbReference type="AlphaFoldDB" id="A0A9N8VWV4"/>
<dbReference type="Proteomes" id="UP000789759">
    <property type="component" value="Unassembled WGS sequence"/>
</dbReference>